<dbReference type="AlphaFoldDB" id="A0A445DV62"/>
<keyword evidence="2" id="KW-1185">Reference proteome</keyword>
<dbReference type="Proteomes" id="UP000289738">
    <property type="component" value="Chromosome A03"/>
</dbReference>
<sequence length="129" mass="14966">MIHFKNARSRCYVSLPESKVVKIATMRLGIYMLRQLLNVHIPDLTHLAKRVRQIEMIKKEDDEKKLKSKTFFRKEKVPYVAMESSSEESDFKAEVDLDELRKGPPYAYSLLKKISNGDKSSDSKDMGKI</sequence>
<reference evidence="1 2" key="1">
    <citation type="submission" date="2019-01" db="EMBL/GenBank/DDBJ databases">
        <title>Sequencing of cultivated peanut Arachis hypogaea provides insights into genome evolution and oil improvement.</title>
        <authorList>
            <person name="Chen X."/>
        </authorList>
    </citation>
    <scope>NUCLEOTIDE SEQUENCE [LARGE SCALE GENOMIC DNA]</scope>
    <source>
        <strain evidence="2">cv. Fuhuasheng</strain>
        <tissue evidence="1">Leaves</tissue>
    </source>
</reference>
<proteinExistence type="predicted"/>
<gene>
    <name evidence="1" type="ORF">Ahy_A03g013299</name>
</gene>
<evidence type="ECO:0000313" key="1">
    <source>
        <dbReference type="EMBL" id="RYR67060.1"/>
    </source>
</evidence>
<name>A0A445DV62_ARAHY</name>
<organism evidence="1 2">
    <name type="scientific">Arachis hypogaea</name>
    <name type="common">Peanut</name>
    <dbReference type="NCBI Taxonomy" id="3818"/>
    <lineage>
        <taxon>Eukaryota</taxon>
        <taxon>Viridiplantae</taxon>
        <taxon>Streptophyta</taxon>
        <taxon>Embryophyta</taxon>
        <taxon>Tracheophyta</taxon>
        <taxon>Spermatophyta</taxon>
        <taxon>Magnoliopsida</taxon>
        <taxon>eudicotyledons</taxon>
        <taxon>Gunneridae</taxon>
        <taxon>Pentapetalae</taxon>
        <taxon>rosids</taxon>
        <taxon>fabids</taxon>
        <taxon>Fabales</taxon>
        <taxon>Fabaceae</taxon>
        <taxon>Papilionoideae</taxon>
        <taxon>50 kb inversion clade</taxon>
        <taxon>dalbergioids sensu lato</taxon>
        <taxon>Dalbergieae</taxon>
        <taxon>Pterocarpus clade</taxon>
        <taxon>Arachis</taxon>
    </lineage>
</organism>
<dbReference type="EMBL" id="SDMP01000003">
    <property type="protein sequence ID" value="RYR67060.1"/>
    <property type="molecule type" value="Genomic_DNA"/>
</dbReference>
<comment type="caution">
    <text evidence="1">The sequence shown here is derived from an EMBL/GenBank/DDBJ whole genome shotgun (WGS) entry which is preliminary data.</text>
</comment>
<accession>A0A445DV62</accession>
<evidence type="ECO:0000313" key="2">
    <source>
        <dbReference type="Proteomes" id="UP000289738"/>
    </source>
</evidence>
<protein>
    <submittedName>
        <fullName evidence="1">Uncharacterized protein</fullName>
    </submittedName>
</protein>